<feature type="region of interest" description="Disordered" evidence="1">
    <location>
        <begin position="38"/>
        <end position="97"/>
    </location>
</feature>
<comment type="caution">
    <text evidence="2">The sequence shown here is derived from an EMBL/GenBank/DDBJ whole genome shotgun (WGS) entry which is preliminary data.</text>
</comment>
<sequence>MDVYKLDQSINASIGSAPPPEKIEPQVTFDAGAEFNLCFFDNPDDHESTQGFSDPGSVGSAPEASPPPPQSVQSQGASSTNLLQLQPPSSSVAVKQGKTGLSLLFSRGMPSRKLM</sequence>
<dbReference type="AlphaFoldDB" id="A0AAW2ICC3"/>
<gene>
    <name evidence="2" type="ORF">PYX00_001236</name>
</gene>
<evidence type="ECO:0000313" key="2">
    <source>
        <dbReference type="EMBL" id="KAL0279737.1"/>
    </source>
</evidence>
<evidence type="ECO:0000256" key="1">
    <source>
        <dbReference type="SAM" id="MobiDB-lite"/>
    </source>
</evidence>
<proteinExistence type="predicted"/>
<protein>
    <submittedName>
        <fullName evidence="2">Uncharacterized protein</fullName>
    </submittedName>
</protein>
<reference evidence="2" key="1">
    <citation type="journal article" date="2024" name="Gigascience">
        <title>Chromosome-level genome of the poultry shaft louse Menopon gallinae provides insight into the host-switching and adaptive evolution of parasitic lice.</title>
        <authorList>
            <person name="Xu Y."/>
            <person name="Ma L."/>
            <person name="Liu S."/>
            <person name="Liang Y."/>
            <person name="Liu Q."/>
            <person name="He Z."/>
            <person name="Tian L."/>
            <person name="Duan Y."/>
            <person name="Cai W."/>
            <person name="Li H."/>
            <person name="Song F."/>
        </authorList>
    </citation>
    <scope>NUCLEOTIDE SEQUENCE</scope>
    <source>
        <strain evidence="2">Cailab_2023a</strain>
    </source>
</reference>
<dbReference type="EMBL" id="JARGDH010000001">
    <property type="protein sequence ID" value="KAL0279737.1"/>
    <property type="molecule type" value="Genomic_DNA"/>
</dbReference>
<feature type="compositionally biased region" description="Polar residues" evidence="1">
    <location>
        <begin position="80"/>
        <end position="93"/>
    </location>
</feature>
<name>A0AAW2ICC3_9NEOP</name>
<feature type="region of interest" description="Disordered" evidence="1">
    <location>
        <begin position="1"/>
        <end position="24"/>
    </location>
</feature>
<accession>A0AAW2ICC3</accession>
<organism evidence="2">
    <name type="scientific">Menopon gallinae</name>
    <name type="common">poultry shaft louse</name>
    <dbReference type="NCBI Taxonomy" id="328185"/>
    <lineage>
        <taxon>Eukaryota</taxon>
        <taxon>Metazoa</taxon>
        <taxon>Ecdysozoa</taxon>
        <taxon>Arthropoda</taxon>
        <taxon>Hexapoda</taxon>
        <taxon>Insecta</taxon>
        <taxon>Pterygota</taxon>
        <taxon>Neoptera</taxon>
        <taxon>Paraneoptera</taxon>
        <taxon>Psocodea</taxon>
        <taxon>Troctomorpha</taxon>
        <taxon>Phthiraptera</taxon>
        <taxon>Amblycera</taxon>
        <taxon>Menoponidae</taxon>
        <taxon>Menopon</taxon>
    </lineage>
</organism>